<feature type="compositionally biased region" description="Basic and acidic residues" evidence="1">
    <location>
        <begin position="548"/>
        <end position="561"/>
    </location>
</feature>
<dbReference type="EMBL" id="VIGV01000012">
    <property type="protein sequence ID" value="TWS22058.1"/>
    <property type="molecule type" value="Genomic_DNA"/>
</dbReference>
<reference evidence="3 4" key="1">
    <citation type="submission" date="2019-06" db="EMBL/GenBank/DDBJ databases">
        <authorList>
            <person name="Teng J.L.L."/>
            <person name="Lee H.H."/>
            <person name="Lau S.K.P."/>
            <person name="Woo P.C.Y."/>
        </authorList>
    </citation>
    <scope>NUCLEOTIDE SEQUENCE [LARGE SCALE GENOMIC DNA]</scope>
    <source>
        <strain evidence="3 4">HKU70</strain>
    </source>
</reference>
<feature type="region of interest" description="Disordered" evidence="1">
    <location>
        <begin position="388"/>
        <end position="410"/>
    </location>
</feature>
<proteinExistence type="predicted"/>
<sequence>MVRAYFHAVKGATGLGAAGCGLRFFCERRSVEFYRGGGGGMTTVLVLAVLAALVTGGIGVAVARPGRRAALPSRALVLVLAGLVVGELVSMLALNGAIEDGLRTDAESSATTAPAVRAAQADLDAAVADRTALDTAVAEASTRRDQALVVARCEYRPGPACPQTSITGVPGQGPETSSANQRLAAAQTDLDRATAARAKDAPGRDARVAAARAEVTVARDDAVAGADDGIGARWVALNGVTAHSLPSAGLRGAIDLVCAVLALLPLLLRLWRGDTARDIRRRQELESERLAAAAQLAIDRREQERRVELALAHDSPALDSLTRVLPAIGGGVAEGAAALEASGFEPVAVSARRYVRPAPSSEGVPVPDDDFLPIAAAAEAASLITAGQPVGDETPTGPIPVPGRTPAGEPVIDETREPAEEAPVPDETTPHLPATVADTAPAVPPREVLRKPNPFVPPVLDEAARTIAGFVRPLMPPLVARVLPGGETRTVQQSYEEVEEVTFSMRRTRTVTVGTVEQTVPVPSSDGAVPAPAPAPAPARDAAAGPVRRADEPLDVAHEPVGELPGEGPRELGQPRELPGRQ</sequence>
<feature type="transmembrane region" description="Helical" evidence="2">
    <location>
        <begin position="44"/>
        <end position="63"/>
    </location>
</feature>
<dbReference type="AlphaFoldDB" id="A0A5C5RHA2"/>
<evidence type="ECO:0000313" key="4">
    <source>
        <dbReference type="Proteomes" id="UP000319792"/>
    </source>
</evidence>
<organism evidence="3 4">
    <name type="scientific">Tsukamurella sputi</name>
    <dbReference type="NCBI Taxonomy" id="2591848"/>
    <lineage>
        <taxon>Bacteria</taxon>
        <taxon>Bacillati</taxon>
        <taxon>Actinomycetota</taxon>
        <taxon>Actinomycetes</taxon>
        <taxon>Mycobacteriales</taxon>
        <taxon>Tsukamurellaceae</taxon>
        <taxon>Tsukamurella</taxon>
    </lineage>
</organism>
<keyword evidence="2" id="KW-1133">Transmembrane helix</keyword>
<evidence type="ECO:0000256" key="2">
    <source>
        <dbReference type="SAM" id="Phobius"/>
    </source>
</evidence>
<comment type="caution">
    <text evidence="3">The sequence shown here is derived from an EMBL/GenBank/DDBJ whole genome shotgun (WGS) entry which is preliminary data.</text>
</comment>
<reference evidence="3 4" key="2">
    <citation type="submission" date="2019-08" db="EMBL/GenBank/DDBJ databases">
        <title>Tsukamurella conjunctivitidis sp. nov., Tsukamurella assacharolytica sp. nov. and Tsukamurella sputae sp. nov. isolated from patients with conjunctivitis, bacteraemia (lymphoma) and respiratory infection (sputum) in Hong Kong.</title>
        <authorList>
            <person name="Fok K.M.N."/>
            <person name="Fong J.Y.H."/>
        </authorList>
    </citation>
    <scope>NUCLEOTIDE SEQUENCE [LARGE SCALE GENOMIC DNA]</scope>
    <source>
        <strain evidence="3 4">HKU70</strain>
    </source>
</reference>
<keyword evidence="2" id="KW-0812">Transmembrane</keyword>
<evidence type="ECO:0000256" key="1">
    <source>
        <dbReference type="SAM" id="MobiDB-lite"/>
    </source>
</evidence>
<protein>
    <submittedName>
        <fullName evidence="3">DUF4407 domain-containing protein</fullName>
    </submittedName>
</protein>
<keyword evidence="4" id="KW-1185">Reference proteome</keyword>
<keyword evidence="2" id="KW-0472">Membrane</keyword>
<feature type="compositionally biased region" description="Low complexity" evidence="1">
    <location>
        <begin position="538"/>
        <end position="547"/>
    </location>
</feature>
<evidence type="ECO:0000313" key="3">
    <source>
        <dbReference type="EMBL" id="TWS22058.1"/>
    </source>
</evidence>
<feature type="region of interest" description="Disordered" evidence="1">
    <location>
        <begin position="519"/>
        <end position="582"/>
    </location>
</feature>
<feature type="compositionally biased region" description="Basic and acidic residues" evidence="1">
    <location>
        <begin position="568"/>
        <end position="582"/>
    </location>
</feature>
<feature type="compositionally biased region" description="Low complexity" evidence="1">
    <location>
        <begin position="519"/>
        <end position="530"/>
    </location>
</feature>
<dbReference type="InterPro" id="IPR025519">
    <property type="entry name" value="DUF4407"/>
</dbReference>
<dbReference type="Pfam" id="PF14362">
    <property type="entry name" value="DUF4407"/>
    <property type="match status" value="1"/>
</dbReference>
<accession>A0A5C5RHA2</accession>
<name>A0A5C5RHA2_9ACTN</name>
<dbReference type="Proteomes" id="UP000319792">
    <property type="component" value="Unassembled WGS sequence"/>
</dbReference>
<feature type="transmembrane region" description="Helical" evidence="2">
    <location>
        <begin position="75"/>
        <end position="98"/>
    </location>
</feature>
<gene>
    <name evidence="3" type="ORF">FK268_21155</name>
</gene>